<evidence type="ECO:0000313" key="11">
    <source>
        <dbReference type="EMBL" id="CAB5071500.1"/>
    </source>
</evidence>
<dbReference type="EMBL" id="CAFBNM010000005">
    <property type="protein sequence ID" value="CAB4951571.1"/>
    <property type="molecule type" value="Genomic_DNA"/>
</dbReference>
<feature type="transmembrane region" description="Helical" evidence="1">
    <location>
        <begin position="198"/>
        <end position="214"/>
    </location>
</feature>
<evidence type="ECO:0000313" key="9">
    <source>
        <dbReference type="EMBL" id="CAB4984947.1"/>
    </source>
</evidence>
<keyword evidence="1" id="KW-0812">Transmembrane</keyword>
<keyword evidence="1" id="KW-1133">Transmembrane helix</keyword>
<evidence type="ECO:0000313" key="3">
    <source>
        <dbReference type="EMBL" id="CAB4670313.1"/>
    </source>
</evidence>
<evidence type="ECO:0000313" key="6">
    <source>
        <dbReference type="EMBL" id="CAB4796247.1"/>
    </source>
</evidence>
<feature type="transmembrane region" description="Helical" evidence="1">
    <location>
        <begin position="221"/>
        <end position="239"/>
    </location>
</feature>
<dbReference type="EMBL" id="CAFAZW010000012">
    <property type="protein sequence ID" value="CAB4842776.1"/>
    <property type="molecule type" value="Genomic_DNA"/>
</dbReference>
<dbReference type="EMBL" id="CAEZYT010000017">
    <property type="protein sequence ID" value="CAB4733142.1"/>
    <property type="molecule type" value="Genomic_DNA"/>
</dbReference>
<evidence type="ECO:0000256" key="1">
    <source>
        <dbReference type="SAM" id="Phobius"/>
    </source>
</evidence>
<feature type="transmembrane region" description="Helical" evidence="1">
    <location>
        <begin position="363"/>
        <end position="381"/>
    </location>
</feature>
<evidence type="ECO:0000313" key="10">
    <source>
        <dbReference type="EMBL" id="CAB5012101.1"/>
    </source>
</evidence>
<evidence type="ECO:0000313" key="2">
    <source>
        <dbReference type="EMBL" id="CAB4594995.1"/>
    </source>
</evidence>
<sequence length="444" mass="48441">MAKQIKNKKPIAQANKAELKRRRYLIAIPVVAFVIKLITMGNIQGGGWLGADGENYFKGVDGLYADGFFSKAEILNYWPAGYPILLWLLALISVSKFFYLISLFQSLFFAYATYYMTKNISKTSVAWLAVPASLFITFNPTLSLSTLAVGYEAPVASCFMMVLGVILASKLNAEKSQYLCAIYVGAWIALASLMQPRYLLAGAVILIIWGSTFIPRKKGIGLIAVAIAVTSLAPALLIARNAVAIDKTTISTNLGVTMAIGAGDETKGGYGRTGPGVPCTPKMPGATVTDNDRVKCVLKWYLTNPLKTAKLAFYKSEFFWSPWSGPMGNGTMARNPWLKISPTIDLQNSQSGAQLVRGNFGKLVSWLWIICQIGFLIYGFVSLRKIDPITKLLANASMAAVVISWLISIGTIGDHRFRLPTMSLSLLLQVAAMWSIKKKISKAL</sequence>
<dbReference type="EMBL" id="CAFAAN010000002">
    <property type="protein sequence ID" value="CAB4796247.1"/>
    <property type="molecule type" value="Genomic_DNA"/>
</dbReference>
<evidence type="ECO:0000313" key="7">
    <source>
        <dbReference type="EMBL" id="CAB4842776.1"/>
    </source>
</evidence>
<evidence type="ECO:0000313" key="4">
    <source>
        <dbReference type="EMBL" id="CAB4733142.1"/>
    </source>
</evidence>
<evidence type="ECO:0000313" key="8">
    <source>
        <dbReference type="EMBL" id="CAB4951571.1"/>
    </source>
</evidence>
<feature type="transmembrane region" description="Helical" evidence="1">
    <location>
        <begin position="148"/>
        <end position="169"/>
    </location>
</feature>
<name>A0A6J6SEB5_9ZZZZ</name>
<feature type="transmembrane region" description="Helical" evidence="1">
    <location>
        <begin position="124"/>
        <end position="142"/>
    </location>
</feature>
<dbReference type="EMBL" id="CAEZXC010000015">
    <property type="protein sequence ID" value="CAB4670313.1"/>
    <property type="molecule type" value="Genomic_DNA"/>
</dbReference>
<dbReference type="EMBL" id="CAFBOO010000005">
    <property type="protein sequence ID" value="CAB4984947.1"/>
    <property type="molecule type" value="Genomic_DNA"/>
</dbReference>
<feature type="transmembrane region" description="Helical" evidence="1">
    <location>
        <begin position="393"/>
        <end position="413"/>
    </location>
</feature>
<keyword evidence="1" id="KW-0472">Membrane</keyword>
<dbReference type="EMBL" id="CAEZZH010000011">
    <property type="protein sequence ID" value="CAB4759197.1"/>
    <property type="molecule type" value="Genomic_DNA"/>
</dbReference>
<dbReference type="EMBL" id="CAFBPO010000003">
    <property type="protein sequence ID" value="CAB5012101.1"/>
    <property type="molecule type" value="Genomic_DNA"/>
</dbReference>
<protein>
    <submittedName>
        <fullName evidence="4">Unannotated protein</fullName>
    </submittedName>
</protein>
<accession>A0A6J6SEB5</accession>
<reference evidence="4" key="1">
    <citation type="submission" date="2020-05" db="EMBL/GenBank/DDBJ databases">
        <authorList>
            <person name="Chiriac C."/>
            <person name="Salcher M."/>
            <person name="Ghai R."/>
            <person name="Kavagutti S V."/>
        </authorList>
    </citation>
    <scope>NUCLEOTIDE SEQUENCE</scope>
</reference>
<proteinExistence type="predicted"/>
<organism evidence="4">
    <name type="scientific">freshwater metagenome</name>
    <dbReference type="NCBI Taxonomy" id="449393"/>
    <lineage>
        <taxon>unclassified sequences</taxon>
        <taxon>metagenomes</taxon>
        <taxon>ecological metagenomes</taxon>
    </lineage>
</organism>
<feature type="transmembrane region" description="Helical" evidence="1">
    <location>
        <begin position="84"/>
        <end position="112"/>
    </location>
</feature>
<dbReference type="EMBL" id="CAFBQY010000005">
    <property type="protein sequence ID" value="CAB5071500.1"/>
    <property type="molecule type" value="Genomic_DNA"/>
</dbReference>
<dbReference type="EMBL" id="CAEZUM010000011">
    <property type="protein sequence ID" value="CAB4594995.1"/>
    <property type="molecule type" value="Genomic_DNA"/>
</dbReference>
<dbReference type="AlphaFoldDB" id="A0A6J6SEB5"/>
<feature type="transmembrane region" description="Helical" evidence="1">
    <location>
        <begin position="24"/>
        <end position="43"/>
    </location>
</feature>
<evidence type="ECO:0000313" key="5">
    <source>
        <dbReference type="EMBL" id="CAB4759197.1"/>
    </source>
</evidence>
<gene>
    <name evidence="2" type="ORF">UFOPK1824_00299</name>
    <name evidence="3" type="ORF">UFOPK2340_00385</name>
    <name evidence="4" type="ORF">UFOPK2772_00461</name>
    <name evidence="5" type="ORF">UFOPK2850_00995</name>
    <name evidence="6" type="ORF">UFOPK3027_00322</name>
    <name evidence="7" type="ORF">UFOPK3256_00925</name>
    <name evidence="8" type="ORF">UFOPK3827_00586</name>
    <name evidence="9" type="ORF">UFOPK3982_00684</name>
    <name evidence="10" type="ORF">UFOPK4120_00306</name>
    <name evidence="11" type="ORF">UFOPK4404_00543</name>
</gene>